<dbReference type="Proteomes" id="UP001519538">
    <property type="component" value="Unassembled WGS sequence"/>
</dbReference>
<sequence>MQIFPVNPIRFPVKRKMASPVPSPDFILIQQRRRQRSVSVSRLMESAPLREDVIQAIAKTELPAPNPEDRIRADGFETFLRLVPSAGRLPAAPKARGDYLEELFSPLLLEALAYVDTARDLSDTHGVEALMALLQAYISAQWTIGARDAAMHLYSASSPNA</sequence>
<organism evidence="1 2">
    <name type="scientific">Komagataeibacter oboediens</name>
    <dbReference type="NCBI Taxonomy" id="65958"/>
    <lineage>
        <taxon>Bacteria</taxon>
        <taxon>Pseudomonadati</taxon>
        <taxon>Pseudomonadota</taxon>
        <taxon>Alphaproteobacteria</taxon>
        <taxon>Acetobacterales</taxon>
        <taxon>Acetobacteraceae</taxon>
        <taxon>Komagataeibacter</taxon>
    </lineage>
</organism>
<protein>
    <submittedName>
        <fullName evidence="1">Uncharacterized protein</fullName>
    </submittedName>
</protein>
<evidence type="ECO:0000313" key="2">
    <source>
        <dbReference type="Proteomes" id="UP001519538"/>
    </source>
</evidence>
<geneLocation type="plasmid" evidence="1">
    <name>unnamed2</name>
</geneLocation>
<reference evidence="1 2" key="1">
    <citation type="journal article" date="2021" name="Astrobiology">
        <title>Bacterial Cellulose Retains Robustness but Its Synthesis Declines After Exposure to a Mars-Like Environment Simulated Outside the International Space Station.</title>
        <authorList>
            <person name="Orlovska I."/>
            <person name="Podolich O."/>
            <person name="Kukharenko O."/>
            <person name="Zaets I."/>
            <person name="Reva O."/>
            <person name="Khirunenko L."/>
            <person name="Zmejkoski D."/>
            <person name="Rogalsky S."/>
            <person name="Barh D."/>
            <person name="Tiwari S."/>
            <person name="Kumavath R."/>
            <person name="Goes-Neto A."/>
            <person name="Azevedo V."/>
            <person name="Brenig B."/>
            <person name="Ghosh P."/>
            <person name="de Vera J.P."/>
            <person name="Kozyrovska N."/>
        </authorList>
    </citation>
    <scope>NUCLEOTIDE SEQUENCE [LARGE SCALE GENOMIC DNA]</scope>
    <source>
        <strain evidence="1 2">IMBG 311</strain>
    </source>
</reference>
<evidence type="ECO:0000313" key="1">
    <source>
        <dbReference type="EMBL" id="MBT0676964.1"/>
    </source>
</evidence>
<comment type="caution">
    <text evidence="1">The sequence shown here is derived from an EMBL/GenBank/DDBJ whole genome shotgun (WGS) entry which is preliminary data.</text>
</comment>
<accession>A0ABS5SRU7</accession>
<proteinExistence type="predicted"/>
<name>A0ABS5SRU7_9PROT</name>
<dbReference type="RefSeq" id="WP_025811787.1">
    <property type="nucleotide sequence ID" value="NZ_JABLUU010000061.1"/>
</dbReference>
<dbReference type="EMBL" id="JABLUU010000061">
    <property type="protein sequence ID" value="MBT0676964.1"/>
    <property type="molecule type" value="Genomic_DNA"/>
</dbReference>
<gene>
    <name evidence="1" type="ORF">HNO79_16515</name>
</gene>
<keyword evidence="1" id="KW-0614">Plasmid</keyword>
<keyword evidence="2" id="KW-1185">Reference proteome</keyword>
<dbReference type="GeneID" id="79189347"/>